<dbReference type="InterPro" id="IPR045621">
    <property type="entry name" value="BPD_transp_1_N"/>
</dbReference>
<dbReference type="EMBL" id="BMPI01000107">
    <property type="protein sequence ID" value="GGM86662.1"/>
    <property type="molecule type" value="Genomic_DNA"/>
</dbReference>
<dbReference type="GO" id="GO:0055085">
    <property type="term" value="P:transmembrane transport"/>
    <property type="evidence" value="ECO:0007669"/>
    <property type="project" value="InterPro"/>
</dbReference>
<reference evidence="9" key="1">
    <citation type="journal article" date="2014" name="Int. J. Syst. Evol. Microbiol.">
        <title>Complete genome sequence of Corynebacterium casei LMG S-19264T (=DSM 44701T), isolated from a smear-ripened cheese.</title>
        <authorList>
            <consortium name="US DOE Joint Genome Institute (JGI-PGF)"/>
            <person name="Walter F."/>
            <person name="Albersmeier A."/>
            <person name="Kalinowski J."/>
            <person name="Ruckert C."/>
        </authorList>
    </citation>
    <scope>NUCLEOTIDE SEQUENCE</scope>
    <source>
        <strain evidence="9">JCM 19831</strain>
    </source>
</reference>
<comment type="similarity">
    <text evidence="7">Belongs to the binding-protein-dependent transport system permease family.</text>
</comment>
<sequence length="317" mass="34635">MARFVLNRALKAVLTIWIAITATFFLLRLLPGDPTTLMVEGDMTPEMRAALLKTYGLDRPLFEQYVAYLRELLHGNFGISFRQIQPVSEILLDRLPWTLLLAGTAFVLTIAIGIPIGVFAAAHRDRWPDKVLQGFGIGGHALFVPSVAMLLLVFVGARLGWFPIGGAIDPDTRGAAAYLSLAHHLVLPVLSLVLVQLGPYALTLRTNLVDVLGEDYIRAARARGLSGRRRLWKHALRNAILPALTLMGLQLGTLVGGAVLTETVFAYPGVGRLIYEAVGQRDYPVLQGAFIMLAITVVVANALTDLLYAVLNPRIRL</sequence>
<feature type="transmembrane region" description="Helical" evidence="7">
    <location>
        <begin position="12"/>
        <end position="30"/>
    </location>
</feature>
<dbReference type="Pfam" id="PF00528">
    <property type="entry name" value="BPD_transp_1"/>
    <property type="match status" value="1"/>
</dbReference>
<dbReference type="PANTHER" id="PTHR43163">
    <property type="entry name" value="DIPEPTIDE TRANSPORT SYSTEM PERMEASE PROTEIN DPPB-RELATED"/>
    <property type="match status" value="1"/>
</dbReference>
<evidence type="ECO:0000313" key="10">
    <source>
        <dbReference type="Proteomes" id="UP000642070"/>
    </source>
</evidence>
<evidence type="ECO:0000256" key="6">
    <source>
        <dbReference type="ARBA" id="ARBA00023136"/>
    </source>
</evidence>
<dbReference type="Gene3D" id="1.10.3720.10">
    <property type="entry name" value="MetI-like"/>
    <property type="match status" value="1"/>
</dbReference>
<comment type="caution">
    <text evidence="9">The sequence shown here is derived from an EMBL/GenBank/DDBJ whole genome shotgun (WGS) entry which is preliminary data.</text>
</comment>
<dbReference type="SUPFAM" id="SSF161098">
    <property type="entry name" value="MetI-like"/>
    <property type="match status" value="1"/>
</dbReference>
<keyword evidence="3" id="KW-1003">Cell membrane</keyword>
<evidence type="ECO:0000256" key="3">
    <source>
        <dbReference type="ARBA" id="ARBA00022475"/>
    </source>
</evidence>
<evidence type="ECO:0000313" key="9">
    <source>
        <dbReference type="EMBL" id="GGM86662.1"/>
    </source>
</evidence>
<evidence type="ECO:0000259" key="8">
    <source>
        <dbReference type="PROSITE" id="PS50928"/>
    </source>
</evidence>
<gene>
    <name evidence="9" type="ORF">GCM10007977_105720</name>
</gene>
<evidence type="ECO:0000256" key="5">
    <source>
        <dbReference type="ARBA" id="ARBA00022989"/>
    </source>
</evidence>
<dbReference type="InterPro" id="IPR035906">
    <property type="entry name" value="MetI-like_sf"/>
</dbReference>
<organism evidence="9 10">
    <name type="scientific">Dactylosporangium sucinum</name>
    <dbReference type="NCBI Taxonomy" id="1424081"/>
    <lineage>
        <taxon>Bacteria</taxon>
        <taxon>Bacillati</taxon>
        <taxon>Actinomycetota</taxon>
        <taxon>Actinomycetes</taxon>
        <taxon>Micromonosporales</taxon>
        <taxon>Micromonosporaceae</taxon>
        <taxon>Dactylosporangium</taxon>
    </lineage>
</organism>
<dbReference type="InterPro" id="IPR000515">
    <property type="entry name" value="MetI-like"/>
</dbReference>
<evidence type="ECO:0000256" key="7">
    <source>
        <dbReference type="RuleBase" id="RU363032"/>
    </source>
</evidence>
<keyword evidence="4 7" id="KW-0812">Transmembrane</keyword>
<dbReference type="PROSITE" id="PS50928">
    <property type="entry name" value="ABC_TM1"/>
    <property type="match status" value="1"/>
</dbReference>
<dbReference type="AlphaFoldDB" id="A0A917UHG3"/>
<keyword evidence="5 7" id="KW-1133">Transmembrane helix</keyword>
<evidence type="ECO:0000256" key="4">
    <source>
        <dbReference type="ARBA" id="ARBA00022692"/>
    </source>
</evidence>
<keyword evidence="6 7" id="KW-0472">Membrane</keyword>
<dbReference type="GO" id="GO:0005886">
    <property type="term" value="C:plasma membrane"/>
    <property type="evidence" value="ECO:0007669"/>
    <property type="project" value="UniProtKB-SubCell"/>
</dbReference>
<proteinExistence type="inferred from homology"/>
<name>A0A917UHG3_9ACTN</name>
<keyword evidence="2 7" id="KW-0813">Transport</keyword>
<feature type="transmembrane region" description="Helical" evidence="7">
    <location>
        <begin position="239"/>
        <end position="260"/>
    </location>
</feature>
<feature type="transmembrane region" description="Helical" evidence="7">
    <location>
        <begin position="175"/>
        <end position="195"/>
    </location>
</feature>
<dbReference type="RefSeq" id="WP_190257703.1">
    <property type="nucleotide sequence ID" value="NZ_BMPI01000107.1"/>
</dbReference>
<evidence type="ECO:0000256" key="2">
    <source>
        <dbReference type="ARBA" id="ARBA00022448"/>
    </source>
</evidence>
<evidence type="ECO:0000256" key="1">
    <source>
        <dbReference type="ARBA" id="ARBA00004651"/>
    </source>
</evidence>
<keyword evidence="10" id="KW-1185">Reference proteome</keyword>
<feature type="transmembrane region" description="Helical" evidence="7">
    <location>
        <begin position="97"/>
        <end position="122"/>
    </location>
</feature>
<feature type="domain" description="ABC transmembrane type-1" evidence="8">
    <location>
        <begin position="95"/>
        <end position="304"/>
    </location>
</feature>
<dbReference type="Proteomes" id="UP000642070">
    <property type="component" value="Unassembled WGS sequence"/>
</dbReference>
<feature type="transmembrane region" description="Helical" evidence="7">
    <location>
        <begin position="289"/>
        <end position="311"/>
    </location>
</feature>
<protein>
    <submittedName>
        <fullName evidence="9">Peptide ABC transporter permease</fullName>
    </submittedName>
</protein>
<feature type="transmembrane region" description="Helical" evidence="7">
    <location>
        <begin position="134"/>
        <end position="155"/>
    </location>
</feature>
<accession>A0A917UHG3</accession>
<reference evidence="9" key="2">
    <citation type="submission" date="2020-09" db="EMBL/GenBank/DDBJ databases">
        <authorList>
            <person name="Sun Q."/>
            <person name="Ohkuma M."/>
        </authorList>
    </citation>
    <scope>NUCLEOTIDE SEQUENCE</scope>
    <source>
        <strain evidence="9">JCM 19831</strain>
    </source>
</reference>
<dbReference type="Pfam" id="PF19300">
    <property type="entry name" value="BPD_transp_1_N"/>
    <property type="match status" value="1"/>
</dbReference>
<dbReference type="PANTHER" id="PTHR43163:SF6">
    <property type="entry name" value="DIPEPTIDE TRANSPORT SYSTEM PERMEASE PROTEIN DPPB-RELATED"/>
    <property type="match status" value="1"/>
</dbReference>
<dbReference type="CDD" id="cd06261">
    <property type="entry name" value="TM_PBP2"/>
    <property type="match status" value="1"/>
</dbReference>
<comment type="subcellular location">
    <subcellularLocation>
        <location evidence="1 7">Cell membrane</location>
        <topology evidence="1 7">Multi-pass membrane protein</topology>
    </subcellularLocation>
</comment>